<evidence type="ECO:0000256" key="1">
    <source>
        <dbReference type="ARBA" id="ARBA00022574"/>
    </source>
</evidence>
<evidence type="ECO:0000313" key="2">
    <source>
        <dbReference type="EMBL" id="MQL80070.1"/>
    </source>
</evidence>
<keyword evidence="3" id="KW-1185">Reference proteome</keyword>
<dbReference type="EMBL" id="NMUH01000489">
    <property type="protein sequence ID" value="MQL80070.1"/>
    <property type="molecule type" value="Genomic_DNA"/>
</dbReference>
<comment type="caution">
    <text evidence="2">The sequence shown here is derived from an EMBL/GenBank/DDBJ whole genome shotgun (WGS) entry which is preliminary data.</text>
</comment>
<dbReference type="OrthoDB" id="1709956at2759"/>
<gene>
    <name evidence="2" type="ORF">Taro_012521</name>
</gene>
<dbReference type="PANTHER" id="PTHR46108">
    <property type="entry name" value="BLUE CHEESE"/>
    <property type="match status" value="1"/>
</dbReference>
<evidence type="ECO:0000313" key="3">
    <source>
        <dbReference type="Proteomes" id="UP000652761"/>
    </source>
</evidence>
<accession>A0A843UDR5</accession>
<dbReference type="Proteomes" id="UP000652761">
    <property type="component" value="Unassembled WGS sequence"/>
</dbReference>
<proteinExistence type="predicted"/>
<name>A0A843UDR5_COLES</name>
<dbReference type="AlphaFoldDB" id="A0A843UDR5"/>
<sequence>MKWSSLLKDIKEKVGLSSSPSPSSLSPAGAVVAAAAAAAGADSASPGRNGSVVEAQPHTRFSLSLSLSDVCVCVREKETALNMAVDIFCRLVRQQMSVAQLVTTLVEAHIFSFVVGRAFVTDVEKLRIHSKSKSLHATKVMSFFSEVTEDGLKPGSNLLFAVEVLVTGVRTFRSIVLMVSPCVFYWLSSLMCPGSASTA</sequence>
<protein>
    <submittedName>
        <fullName evidence="2">Uncharacterized protein</fullName>
    </submittedName>
</protein>
<organism evidence="2 3">
    <name type="scientific">Colocasia esculenta</name>
    <name type="common">Wild taro</name>
    <name type="synonym">Arum esculentum</name>
    <dbReference type="NCBI Taxonomy" id="4460"/>
    <lineage>
        <taxon>Eukaryota</taxon>
        <taxon>Viridiplantae</taxon>
        <taxon>Streptophyta</taxon>
        <taxon>Embryophyta</taxon>
        <taxon>Tracheophyta</taxon>
        <taxon>Spermatophyta</taxon>
        <taxon>Magnoliopsida</taxon>
        <taxon>Liliopsida</taxon>
        <taxon>Araceae</taxon>
        <taxon>Aroideae</taxon>
        <taxon>Colocasieae</taxon>
        <taxon>Colocasia</taxon>
    </lineage>
</organism>
<keyword evidence="1" id="KW-0853">WD repeat</keyword>
<reference evidence="2" key="1">
    <citation type="submission" date="2017-07" db="EMBL/GenBank/DDBJ databases">
        <title>Taro Niue Genome Assembly and Annotation.</title>
        <authorList>
            <person name="Atibalentja N."/>
            <person name="Keating K."/>
            <person name="Fields C.J."/>
        </authorList>
    </citation>
    <scope>NUCLEOTIDE SEQUENCE</scope>
    <source>
        <strain evidence="2">Niue_2</strain>
        <tissue evidence="2">Leaf</tissue>
    </source>
</reference>
<dbReference type="InterPro" id="IPR051944">
    <property type="entry name" value="BEACH_domain_protein"/>
</dbReference>
<dbReference type="PANTHER" id="PTHR46108:SF4">
    <property type="entry name" value="BLUE CHEESE"/>
    <property type="match status" value="1"/>
</dbReference>